<accession>A0A0E9TE85</accession>
<proteinExistence type="predicted"/>
<name>A0A0E9TE85_ANGAN</name>
<evidence type="ECO:0000313" key="1">
    <source>
        <dbReference type="EMBL" id="JAH51732.1"/>
    </source>
</evidence>
<sequence>MPIYKRINKYKNI</sequence>
<reference evidence="1" key="2">
    <citation type="journal article" date="2015" name="Fish Shellfish Immunol.">
        <title>Early steps in the European eel (Anguilla anguilla)-Vibrio vulnificus interaction in the gills: Role of the RtxA13 toxin.</title>
        <authorList>
            <person name="Callol A."/>
            <person name="Pajuelo D."/>
            <person name="Ebbesson L."/>
            <person name="Teles M."/>
            <person name="MacKenzie S."/>
            <person name="Amaro C."/>
        </authorList>
    </citation>
    <scope>NUCLEOTIDE SEQUENCE</scope>
</reference>
<protein>
    <submittedName>
        <fullName evidence="1">Uncharacterized protein</fullName>
    </submittedName>
</protein>
<organism evidence="1">
    <name type="scientific">Anguilla anguilla</name>
    <name type="common">European freshwater eel</name>
    <name type="synonym">Muraena anguilla</name>
    <dbReference type="NCBI Taxonomy" id="7936"/>
    <lineage>
        <taxon>Eukaryota</taxon>
        <taxon>Metazoa</taxon>
        <taxon>Chordata</taxon>
        <taxon>Craniata</taxon>
        <taxon>Vertebrata</taxon>
        <taxon>Euteleostomi</taxon>
        <taxon>Actinopterygii</taxon>
        <taxon>Neopterygii</taxon>
        <taxon>Teleostei</taxon>
        <taxon>Anguilliformes</taxon>
        <taxon>Anguillidae</taxon>
        <taxon>Anguilla</taxon>
    </lineage>
</organism>
<dbReference type="EMBL" id="GBXM01056845">
    <property type="protein sequence ID" value="JAH51732.1"/>
    <property type="molecule type" value="Transcribed_RNA"/>
</dbReference>
<reference evidence="1" key="1">
    <citation type="submission" date="2014-11" db="EMBL/GenBank/DDBJ databases">
        <authorList>
            <person name="Amaro Gonzalez C."/>
        </authorList>
    </citation>
    <scope>NUCLEOTIDE SEQUENCE</scope>
</reference>